<feature type="non-terminal residue" evidence="1">
    <location>
        <position position="168"/>
    </location>
</feature>
<feature type="non-terminal residue" evidence="1">
    <location>
        <position position="1"/>
    </location>
</feature>
<organism evidence="1 2">
    <name type="scientific">Acaulospora morrowiae</name>
    <dbReference type="NCBI Taxonomy" id="94023"/>
    <lineage>
        <taxon>Eukaryota</taxon>
        <taxon>Fungi</taxon>
        <taxon>Fungi incertae sedis</taxon>
        <taxon>Mucoromycota</taxon>
        <taxon>Glomeromycotina</taxon>
        <taxon>Glomeromycetes</taxon>
        <taxon>Diversisporales</taxon>
        <taxon>Acaulosporaceae</taxon>
        <taxon>Acaulospora</taxon>
    </lineage>
</organism>
<gene>
    <name evidence="1" type="ORF">AMORRO_LOCUS6048</name>
</gene>
<dbReference type="EMBL" id="CAJVPV010003880">
    <property type="protein sequence ID" value="CAG8561704.1"/>
    <property type="molecule type" value="Genomic_DNA"/>
</dbReference>
<name>A0A9N9FW56_9GLOM</name>
<dbReference type="AlphaFoldDB" id="A0A9N9FW56"/>
<dbReference type="GO" id="GO:0032299">
    <property type="term" value="C:ribonuclease H2 complex"/>
    <property type="evidence" value="ECO:0007669"/>
    <property type="project" value="InterPro"/>
</dbReference>
<comment type="caution">
    <text evidence="1">The sequence shown here is derived from an EMBL/GenBank/DDBJ whole genome shotgun (WGS) entry which is preliminary data.</text>
</comment>
<accession>A0A9N9FW56</accession>
<evidence type="ECO:0000313" key="1">
    <source>
        <dbReference type="EMBL" id="CAG8561704.1"/>
    </source>
</evidence>
<keyword evidence="2" id="KW-1185">Reference proteome</keyword>
<dbReference type="OrthoDB" id="6222486at2759"/>
<sequence length="168" mass="19793">DAVQQKLHFLPCNINYDGKANIDKYFLVNKLKDESSTNEREEKELYETFFRGRRLIGKLHEINEEYEGYIFRESSSYVIKRGELPTSVEEMEEPTRNWNTIYKFNSFMVWEHDEIPDSSNNEIVKSLDWLNISKIREYLNIVLINSHNSKHITPPAGVPPGEPLKAQR</sequence>
<dbReference type="PANTHER" id="PTHR47204:SF1">
    <property type="entry name" value="RIBONUCLEASE H2 SUBUNIT C"/>
    <property type="match status" value="1"/>
</dbReference>
<dbReference type="Gene3D" id="2.40.128.680">
    <property type="match status" value="1"/>
</dbReference>
<evidence type="ECO:0000313" key="2">
    <source>
        <dbReference type="Proteomes" id="UP000789342"/>
    </source>
</evidence>
<protein>
    <submittedName>
        <fullName evidence="1">18271_t:CDS:1</fullName>
    </submittedName>
</protein>
<dbReference type="InterPro" id="IPR013924">
    <property type="entry name" value="RNase_H2_suC"/>
</dbReference>
<dbReference type="Proteomes" id="UP000789342">
    <property type="component" value="Unassembled WGS sequence"/>
</dbReference>
<dbReference type="PANTHER" id="PTHR47204">
    <property type="entry name" value="OS02G0168900 PROTEIN"/>
    <property type="match status" value="1"/>
</dbReference>
<dbReference type="Pfam" id="PF08615">
    <property type="entry name" value="RNase_H2_suC"/>
    <property type="match status" value="1"/>
</dbReference>
<reference evidence="1" key="1">
    <citation type="submission" date="2021-06" db="EMBL/GenBank/DDBJ databases">
        <authorList>
            <person name="Kallberg Y."/>
            <person name="Tangrot J."/>
            <person name="Rosling A."/>
        </authorList>
    </citation>
    <scope>NUCLEOTIDE SEQUENCE</scope>
    <source>
        <strain evidence="1">CL551</strain>
    </source>
</reference>
<dbReference type="GO" id="GO:0006401">
    <property type="term" value="P:RNA catabolic process"/>
    <property type="evidence" value="ECO:0007669"/>
    <property type="project" value="InterPro"/>
</dbReference>
<proteinExistence type="predicted"/>
<dbReference type="CDD" id="cd09271">
    <property type="entry name" value="RNase_H2-C"/>
    <property type="match status" value="1"/>
</dbReference>